<dbReference type="Gene3D" id="1.25.10.10">
    <property type="entry name" value="Leucine-rich Repeat Variant"/>
    <property type="match status" value="1"/>
</dbReference>
<comment type="similarity">
    <text evidence="2">Belongs to the importin beta family.</text>
</comment>
<dbReference type="PANTHER" id="PTHR12363:SF33">
    <property type="entry name" value="IMPORTIN-13"/>
    <property type="match status" value="1"/>
</dbReference>
<organism evidence="5 6">
    <name type="scientific">Durusdinium trenchii</name>
    <dbReference type="NCBI Taxonomy" id="1381693"/>
    <lineage>
        <taxon>Eukaryota</taxon>
        <taxon>Sar</taxon>
        <taxon>Alveolata</taxon>
        <taxon>Dinophyceae</taxon>
        <taxon>Suessiales</taxon>
        <taxon>Symbiodiniaceae</taxon>
        <taxon>Durusdinium</taxon>
    </lineage>
</organism>
<dbReference type="Proteomes" id="UP001642464">
    <property type="component" value="Unassembled WGS sequence"/>
</dbReference>
<reference evidence="5 6" key="1">
    <citation type="submission" date="2024-02" db="EMBL/GenBank/DDBJ databases">
        <authorList>
            <person name="Chen Y."/>
            <person name="Shah S."/>
            <person name="Dougan E. K."/>
            <person name="Thang M."/>
            <person name="Chan C."/>
        </authorList>
    </citation>
    <scope>NUCLEOTIDE SEQUENCE [LARGE SCALE GENOMIC DNA]</scope>
</reference>
<dbReference type="SUPFAM" id="SSF48371">
    <property type="entry name" value="ARM repeat"/>
    <property type="match status" value="1"/>
</dbReference>
<keyword evidence="3" id="KW-0813">Transport</keyword>
<proteinExistence type="inferred from homology"/>
<name>A0ABP0IAC0_9DINO</name>
<dbReference type="EMBL" id="CAXAMM010003180">
    <property type="protein sequence ID" value="CAK8998856.1"/>
    <property type="molecule type" value="Genomic_DNA"/>
</dbReference>
<keyword evidence="4" id="KW-0539">Nucleus</keyword>
<evidence type="ECO:0000256" key="1">
    <source>
        <dbReference type="ARBA" id="ARBA00004123"/>
    </source>
</evidence>
<dbReference type="InterPro" id="IPR011989">
    <property type="entry name" value="ARM-like"/>
</dbReference>
<evidence type="ECO:0000256" key="4">
    <source>
        <dbReference type="ARBA" id="ARBA00023242"/>
    </source>
</evidence>
<evidence type="ECO:0000313" key="6">
    <source>
        <dbReference type="Proteomes" id="UP001642464"/>
    </source>
</evidence>
<evidence type="ECO:0000313" key="5">
    <source>
        <dbReference type="EMBL" id="CAK8998856.1"/>
    </source>
</evidence>
<keyword evidence="6" id="KW-1185">Reference proteome</keyword>
<comment type="caution">
    <text evidence="5">The sequence shown here is derived from an EMBL/GenBank/DDBJ whole genome shotgun (WGS) entry which is preliminary data.</text>
</comment>
<evidence type="ECO:0000256" key="2">
    <source>
        <dbReference type="ARBA" id="ARBA00007991"/>
    </source>
</evidence>
<evidence type="ECO:0000256" key="3">
    <source>
        <dbReference type="ARBA" id="ARBA00022448"/>
    </source>
</evidence>
<comment type="subcellular location">
    <subcellularLocation>
        <location evidence="1">Nucleus</location>
    </subcellularLocation>
</comment>
<gene>
    <name evidence="5" type="ORF">SCF082_LOCUS5807</name>
</gene>
<dbReference type="InterPro" id="IPR016024">
    <property type="entry name" value="ARM-type_fold"/>
</dbReference>
<dbReference type="InterPro" id="IPR051345">
    <property type="entry name" value="Importin_beta-like_NTR"/>
</dbReference>
<protein>
    <submittedName>
        <fullName evidence="5">Uncharacterized protein</fullName>
    </submittedName>
</protein>
<accession>A0ABP0IAC0</accession>
<dbReference type="PANTHER" id="PTHR12363">
    <property type="entry name" value="TRANSPORTIN 3 AND IMPORTIN 13"/>
    <property type="match status" value="1"/>
</dbReference>
<sequence>MAVDQWLHAGLGGLPLQGLLNELPDELALRALAAVPEEANAKELKLDGSLRPQLLLELQHAAPEVLQHLSARAGERSLPAATSWLALCRSTASLLEELGQATLPHAAQLLREDSERSGPAAEFLETLMEKSGACDQCPERLAQSLLVLLGHLQPTGAEARPEQMARHRLGRLVSAAVDAWRRFYVVPGTPREVWVTLLEALIACGSWGHQLALVALPSWLGLHEQALKAGPEVFETYAPVLLKAARNLRNASVFPGDFHQWMPEDTETFLQFRRELRDFLRELGTEKTGAENGGSPKARQRKSGPGVLLPLLVEEIHRDLVQALVESSQWQPTEEALHALSALAKEIMVMAPAHPIAGRVLELLRLLAGDQSPLLRPGCHRQLISIFVQCASVFGPLCTLDEATFSKIFTLARASLRIVEEAPTQHTADTLDDE</sequence>